<sequence length="623" mass="70713">MFSDFKNKEMTYKKSLNLLITLIAVPEVLSWTIDLPEIRKYVFEKNELEKKEENKRLMYKKMFDDFNIDSLNHNMDNKEMKYARKYGYHSYMEKKVSEIVHEGSVYLEGLRRSIEQYALTLEACNRANNENTPWLPAIELPTEITANGNTTDLPGNIINIPGNISTVTNNQTNISPSSNLSGNNTDSRLSNLTSIGPGLAAAGVPSSTAYNSSAGFDVRIFLSALNETCQRVSRASEHVRRLAGLAMSTTRRLQDLAYADKYQKDADKEENELILKLAWLLDRLAHLTGFEVNPKDFLEATTTTTTSSPFPTFIPPDIMQTPEEVKNYLMRCLKMKSEVPAIVCCRYPLAIPPMVASLFNVTETNADSEPSSSTSIPDILEPVPDESSLELLIATDDNPLREIPKSIVKRSIHRNPSPNLSDLTAVNAERNVRDKPARNFANYLIKHKVWANSEIKEAASGDYTRALSVKKRSLDNERFNLYRLLQNHRHDTGLNYHKHRPGVSYNNSKSVFDKIREHLARMRQIIAAIKSRSVKRSKRSLKYERMSLPRVSEDPFQDISFYVKNKRGTNYQRDVAQAARVRAGLERIYQTGNIEVVRRYGTNYNPLIPAPLYAGVLKTMADA</sequence>
<evidence type="ECO:0000313" key="2">
    <source>
        <dbReference type="RefSeq" id="XP_028037550.1"/>
    </source>
</evidence>
<accession>A0A6J2K6G9</accession>
<gene>
    <name evidence="2" type="primary">LOC114248497</name>
</gene>
<dbReference type="AlphaFoldDB" id="A0A6J2K6G9"/>
<protein>
    <submittedName>
        <fullName evidence="2">Uncharacterized protein LOC114248497</fullName>
    </submittedName>
</protein>
<dbReference type="Proteomes" id="UP000504629">
    <property type="component" value="Unplaced"/>
</dbReference>
<dbReference type="GeneID" id="114248497"/>
<name>A0A6J2K6G9_BOMMA</name>
<dbReference type="OrthoDB" id="7481124at2759"/>
<keyword evidence="1" id="KW-1185">Reference proteome</keyword>
<dbReference type="KEGG" id="bman:114248497"/>
<dbReference type="RefSeq" id="XP_028037550.1">
    <property type="nucleotide sequence ID" value="XM_028181749.1"/>
</dbReference>
<proteinExistence type="predicted"/>
<evidence type="ECO:0000313" key="1">
    <source>
        <dbReference type="Proteomes" id="UP000504629"/>
    </source>
</evidence>
<organism evidence="1 2">
    <name type="scientific">Bombyx mandarina</name>
    <name type="common">Wild silk moth</name>
    <name type="synonym">Wild silkworm</name>
    <dbReference type="NCBI Taxonomy" id="7092"/>
    <lineage>
        <taxon>Eukaryota</taxon>
        <taxon>Metazoa</taxon>
        <taxon>Ecdysozoa</taxon>
        <taxon>Arthropoda</taxon>
        <taxon>Hexapoda</taxon>
        <taxon>Insecta</taxon>
        <taxon>Pterygota</taxon>
        <taxon>Neoptera</taxon>
        <taxon>Endopterygota</taxon>
        <taxon>Lepidoptera</taxon>
        <taxon>Glossata</taxon>
        <taxon>Ditrysia</taxon>
        <taxon>Bombycoidea</taxon>
        <taxon>Bombycidae</taxon>
        <taxon>Bombycinae</taxon>
        <taxon>Bombyx</taxon>
    </lineage>
</organism>
<reference evidence="2" key="1">
    <citation type="submission" date="2025-08" db="UniProtKB">
        <authorList>
            <consortium name="RefSeq"/>
        </authorList>
    </citation>
    <scope>IDENTIFICATION</scope>
    <source>
        <tissue evidence="2">Silk gland</tissue>
    </source>
</reference>